<dbReference type="RefSeq" id="WP_068938621.1">
    <property type="nucleotide sequence ID" value="NZ_LYND01000066.1"/>
</dbReference>
<organism evidence="2 3">
    <name type="scientific">Paenibacillus polymyxa</name>
    <name type="common">Bacillus polymyxa</name>
    <dbReference type="NCBI Taxonomy" id="1406"/>
    <lineage>
        <taxon>Bacteria</taxon>
        <taxon>Bacillati</taxon>
        <taxon>Bacillota</taxon>
        <taxon>Bacilli</taxon>
        <taxon>Bacillales</taxon>
        <taxon>Paenibacillaceae</taxon>
        <taxon>Paenibacillus</taxon>
    </lineage>
</organism>
<evidence type="ECO:0000313" key="2">
    <source>
        <dbReference type="EMBL" id="ODA10520.1"/>
    </source>
</evidence>
<dbReference type="SUPFAM" id="SSF88697">
    <property type="entry name" value="PUA domain-like"/>
    <property type="match status" value="1"/>
</dbReference>
<gene>
    <name evidence="2" type="ORF">A7312_23495</name>
</gene>
<name>A0ABX2ZFZ7_PAEPO</name>
<comment type="caution">
    <text evidence="2">The sequence shown here is derived from an EMBL/GenBank/DDBJ whole genome shotgun (WGS) entry which is preliminary data.</text>
</comment>
<dbReference type="Proteomes" id="UP000094974">
    <property type="component" value="Unassembled WGS sequence"/>
</dbReference>
<dbReference type="InterPro" id="IPR015947">
    <property type="entry name" value="PUA-like_sf"/>
</dbReference>
<dbReference type="EMBL" id="LYND01000066">
    <property type="protein sequence ID" value="ODA10520.1"/>
    <property type="molecule type" value="Genomic_DNA"/>
</dbReference>
<evidence type="ECO:0000259" key="1">
    <source>
        <dbReference type="Pfam" id="PF04266"/>
    </source>
</evidence>
<accession>A0ABX2ZFZ7</accession>
<sequence length="119" mass="13487">MDGLVIKPKWADMILSGVKTWEIRGSKTHKRGTIGIIKSGSGLVYGTVELMSCVPLTMYNWEINKDKHHVSYADIDYKTPYAWVMGNPIIYPEPIPYKHPQGAVIWVKLPDIQGEEEQS</sequence>
<proteinExistence type="predicted"/>
<feature type="domain" description="ASCH" evidence="1">
    <location>
        <begin position="6"/>
        <end position="59"/>
    </location>
</feature>
<dbReference type="Pfam" id="PF04266">
    <property type="entry name" value="ASCH"/>
    <property type="match status" value="1"/>
</dbReference>
<keyword evidence="3" id="KW-1185">Reference proteome</keyword>
<reference evidence="3" key="1">
    <citation type="submission" date="2016-05" db="EMBL/GenBank/DDBJ databases">
        <title>Whole genome shotgun sequencing of cultured foodborne pathogen.</title>
        <authorList>
            <person name="Zheng J."/>
            <person name="Timme R."/>
            <person name="Allard M."/>
            <person name="Strain E."/>
            <person name="Luo Y."/>
            <person name="Brown E."/>
        </authorList>
    </citation>
    <scope>NUCLEOTIDE SEQUENCE [LARGE SCALE GENOMIC DNA]</scope>
    <source>
        <strain evidence="3">CFSAN034343</strain>
    </source>
</reference>
<protein>
    <recommendedName>
        <fullName evidence="1">ASCH domain-containing protein</fullName>
    </recommendedName>
</protein>
<evidence type="ECO:0000313" key="3">
    <source>
        <dbReference type="Proteomes" id="UP000094974"/>
    </source>
</evidence>
<dbReference type="InterPro" id="IPR007374">
    <property type="entry name" value="ASCH_domain"/>
</dbReference>
<dbReference type="Gene3D" id="2.30.130.30">
    <property type="entry name" value="Hypothetical protein"/>
    <property type="match status" value="1"/>
</dbReference>